<sequence length="376" mass="41315">MGKRTEFLYMSEPDVIEAGVLDVKMCVNNAEEVFKLLVQGDYLMGGSNHNNHGMYIVFPKETPFPNMPVAGPDRRFVAMPAYLGGRFDICGQKWYGSNAENKKVGLPRSILMLTLNNKSTGEPLAYMSANLISAGRTGAVPAVGARYLARKDSKVLTLVGCGPIGKACFDAIITELPNVEKVICNNRSEEKAVSLANYIKKNYGLNAIVENSLESAAREADVISVAASRTAPLHFKHKWIKPGCTILASGPLQCDEFLWMDMDIVYDHIGLHHAYVEEAIESGDKDEYYSRVIGGPIYRLIDAGKKPALDDSISIGQVIIGENQGRICDKQIICFVACGMSVFDLGLGYDLYMTALEKGIGQKLLLWENPKQSEEE</sequence>
<dbReference type="PANTHER" id="PTHR13812">
    <property type="entry name" value="KETIMINE REDUCTASE MU-CRYSTALLIN"/>
    <property type="match status" value="1"/>
</dbReference>
<dbReference type="InterPro" id="IPR023401">
    <property type="entry name" value="ODC_N"/>
</dbReference>
<dbReference type="RefSeq" id="WP_183583361.1">
    <property type="nucleotide sequence ID" value="NZ_JACHXJ010000003.1"/>
</dbReference>
<accession>A0A839TUN6</accession>
<evidence type="ECO:0000313" key="2">
    <source>
        <dbReference type="Proteomes" id="UP000517523"/>
    </source>
</evidence>
<dbReference type="InterPro" id="IPR036291">
    <property type="entry name" value="NAD(P)-bd_dom_sf"/>
</dbReference>
<dbReference type="GO" id="GO:0005737">
    <property type="term" value="C:cytoplasm"/>
    <property type="evidence" value="ECO:0007669"/>
    <property type="project" value="TreeGrafter"/>
</dbReference>
<organism evidence="1 2">
    <name type="scientific">Paenibacillus rhizosphaerae</name>
    <dbReference type="NCBI Taxonomy" id="297318"/>
    <lineage>
        <taxon>Bacteria</taxon>
        <taxon>Bacillati</taxon>
        <taxon>Bacillota</taxon>
        <taxon>Bacilli</taxon>
        <taxon>Bacillales</taxon>
        <taxon>Paenibacillaceae</taxon>
        <taxon>Paenibacillus</taxon>
    </lineage>
</organism>
<dbReference type="Gene3D" id="3.30.1780.10">
    <property type="entry name" value="ornithine cyclodeaminase, domain 1"/>
    <property type="match status" value="1"/>
</dbReference>
<protein>
    <submittedName>
        <fullName evidence="1">Ornithine cyclodeaminase</fullName>
        <ecNumber evidence="1">4.3.1.12</ecNumber>
    </submittedName>
</protein>
<dbReference type="EMBL" id="JACHXJ010000003">
    <property type="protein sequence ID" value="MBB3129138.1"/>
    <property type="molecule type" value="Genomic_DNA"/>
</dbReference>
<dbReference type="NCBIfam" id="NF004848">
    <property type="entry name" value="PRK06199.1"/>
    <property type="match status" value="1"/>
</dbReference>
<dbReference type="EC" id="4.3.1.12" evidence="1"/>
<reference evidence="1 2" key="1">
    <citation type="submission" date="2020-08" db="EMBL/GenBank/DDBJ databases">
        <title>Genomic Encyclopedia of Type Strains, Phase III (KMG-III): the genomes of soil and plant-associated and newly described type strains.</title>
        <authorList>
            <person name="Whitman W."/>
        </authorList>
    </citation>
    <scope>NUCLEOTIDE SEQUENCE [LARGE SCALE GENOMIC DNA]</scope>
    <source>
        <strain evidence="1 2">CECT 5831</strain>
    </source>
</reference>
<dbReference type="PANTHER" id="PTHR13812:SF19">
    <property type="entry name" value="KETIMINE REDUCTASE MU-CRYSTALLIN"/>
    <property type="match status" value="1"/>
</dbReference>
<dbReference type="AlphaFoldDB" id="A0A839TUN6"/>
<name>A0A839TUN6_9BACL</name>
<dbReference type="Proteomes" id="UP000517523">
    <property type="component" value="Unassembled WGS sequence"/>
</dbReference>
<dbReference type="Gene3D" id="3.40.50.720">
    <property type="entry name" value="NAD(P)-binding Rossmann-like Domain"/>
    <property type="match status" value="1"/>
</dbReference>
<dbReference type="GO" id="GO:0008473">
    <property type="term" value="F:ornithine cyclodeaminase activity"/>
    <property type="evidence" value="ECO:0007669"/>
    <property type="project" value="UniProtKB-EC"/>
</dbReference>
<dbReference type="PIRSF" id="PIRSF001439">
    <property type="entry name" value="CryM"/>
    <property type="match status" value="1"/>
</dbReference>
<comment type="caution">
    <text evidence="1">The sequence shown here is derived from an EMBL/GenBank/DDBJ whole genome shotgun (WGS) entry which is preliminary data.</text>
</comment>
<dbReference type="InterPro" id="IPR003462">
    <property type="entry name" value="ODC_Mu_crystall"/>
</dbReference>
<dbReference type="SUPFAM" id="SSF51735">
    <property type="entry name" value="NAD(P)-binding Rossmann-fold domains"/>
    <property type="match status" value="1"/>
</dbReference>
<proteinExistence type="predicted"/>
<evidence type="ECO:0000313" key="1">
    <source>
        <dbReference type="EMBL" id="MBB3129138.1"/>
    </source>
</evidence>
<gene>
    <name evidence="1" type="ORF">FHS19_003813</name>
</gene>
<keyword evidence="1" id="KW-0456">Lyase</keyword>
<dbReference type="Pfam" id="PF02423">
    <property type="entry name" value="OCD_Mu_crystall"/>
    <property type="match status" value="1"/>
</dbReference>